<dbReference type="InterPro" id="IPR001872">
    <property type="entry name" value="Peptidase_A8"/>
</dbReference>
<sequence>MRLTAWVAVGIVLLDQALKYWVVHVLRLDRLREIDLLPPWLNLRMAWNQGVNFGLMASETDLTRWLLIGVAAAICIWVWIWIWRSAAGRFARLSAGLLIGGAIGNVIDRVYYGAVADFLNMSLPGWQNPYSFNVADISIFAGAIGLVLIPQTGPGSRGPGRKPRPRNAPKPASGTALPGTDNTRDGAGKSR</sequence>
<keyword evidence="12" id="KW-1185">Reference proteome</keyword>
<dbReference type="Proteomes" id="UP001166191">
    <property type="component" value="Unassembled WGS sequence"/>
</dbReference>
<dbReference type="PANTHER" id="PTHR33695">
    <property type="entry name" value="LIPOPROTEIN SIGNAL PEPTIDASE"/>
    <property type="match status" value="1"/>
</dbReference>
<feature type="active site" evidence="9">
    <location>
        <position position="117"/>
    </location>
</feature>
<evidence type="ECO:0000256" key="8">
    <source>
        <dbReference type="ARBA" id="ARBA00023136"/>
    </source>
</evidence>
<comment type="pathway">
    <text evidence="9">Protein modification; lipoprotein biosynthesis (signal peptide cleavage).</text>
</comment>
<keyword evidence="5 9" id="KW-0064">Aspartyl protease</keyword>
<dbReference type="NCBIfam" id="TIGR00077">
    <property type="entry name" value="lspA"/>
    <property type="match status" value="1"/>
</dbReference>
<keyword evidence="4 9" id="KW-0812">Transmembrane</keyword>
<keyword evidence="8 9" id="KW-0472">Membrane</keyword>
<comment type="caution">
    <text evidence="9">Lacks conserved residue(s) required for the propagation of feature annotation.</text>
</comment>
<evidence type="ECO:0000256" key="9">
    <source>
        <dbReference type="HAMAP-Rule" id="MF_00161"/>
    </source>
</evidence>
<feature type="compositionally biased region" description="Basic and acidic residues" evidence="10">
    <location>
        <begin position="182"/>
        <end position="191"/>
    </location>
</feature>
<evidence type="ECO:0000256" key="4">
    <source>
        <dbReference type="ARBA" id="ARBA00022692"/>
    </source>
</evidence>
<dbReference type="EC" id="3.4.23.36" evidence="9"/>
<evidence type="ECO:0000256" key="2">
    <source>
        <dbReference type="ARBA" id="ARBA00022475"/>
    </source>
</evidence>
<feature type="transmembrane region" description="Helical" evidence="9">
    <location>
        <begin position="90"/>
        <end position="112"/>
    </location>
</feature>
<comment type="caution">
    <text evidence="11">The sequence shown here is derived from an EMBL/GenBank/DDBJ whole genome shotgun (WGS) entry which is preliminary data.</text>
</comment>
<comment type="function">
    <text evidence="9">This protein specifically catalyzes the removal of signal peptides from prolipoproteins.</text>
</comment>
<comment type="similarity">
    <text evidence="1 9">Belongs to the peptidase A8 family.</text>
</comment>
<gene>
    <name evidence="9" type="primary">lspA</name>
    <name evidence="11" type="ORF">KNW02_03285</name>
</gene>
<feature type="active site" evidence="9">
    <location>
        <position position="136"/>
    </location>
</feature>
<protein>
    <recommendedName>
        <fullName evidence="9">Lipoprotein signal peptidase</fullName>
        <ecNumber evidence="9">3.4.23.36</ecNumber>
    </recommendedName>
    <alternativeName>
        <fullName evidence="9">Prolipoprotein signal peptidase</fullName>
    </alternativeName>
    <alternativeName>
        <fullName evidence="9">Signal peptidase II</fullName>
        <shortName evidence="9">SPase II</shortName>
    </alternativeName>
</protein>
<evidence type="ECO:0000256" key="10">
    <source>
        <dbReference type="SAM" id="MobiDB-lite"/>
    </source>
</evidence>
<evidence type="ECO:0000256" key="6">
    <source>
        <dbReference type="ARBA" id="ARBA00022801"/>
    </source>
</evidence>
<keyword evidence="3 9" id="KW-0645">Protease</keyword>
<keyword evidence="7 9" id="KW-1133">Transmembrane helix</keyword>
<keyword evidence="6 9" id="KW-0378">Hydrolase</keyword>
<evidence type="ECO:0000256" key="1">
    <source>
        <dbReference type="ARBA" id="ARBA00006139"/>
    </source>
</evidence>
<dbReference type="HAMAP" id="MF_00161">
    <property type="entry name" value="LspA"/>
    <property type="match status" value="1"/>
</dbReference>
<accession>A0ABS6AEX5</accession>
<evidence type="ECO:0000313" key="12">
    <source>
        <dbReference type="Proteomes" id="UP001166191"/>
    </source>
</evidence>
<dbReference type="Pfam" id="PF01252">
    <property type="entry name" value="Peptidase_A8"/>
    <property type="match status" value="1"/>
</dbReference>
<dbReference type="PROSITE" id="PS00855">
    <property type="entry name" value="SPASE_II"/>
    <property type="match status" value="1"/>
</dbReference>
<evidence type="ECO:0000313" key="11">
    <source>
        <dbReference type="EMBL" id="MBU3029143.1"/>
    </source>
</evidence>
<feature type="transmembrane region" description="Helical" evidence="9">
    <location>
        <begin position="65"/>
        <end position="83"/>
    </location>
</feature>
<reference evidence="11" key="1">
    <citation type="submission" date="2021-06" db="EMBL/GenBank/DDBJ databases">
        <title>Paracoccus bacterium XHP0099 sp. nov., isolated from the surface waters of the Yellow Sea.</title>
        <authorList>
            <person name="Xue H."/>
            <person name="Zhang D."/>
        </authorList>
    </citation>
    <scope>NUCLEOTIDE SEQUENCE</scope>
    <source>
        <strain evidence="11">XHP0099</strain>
    </source>
</reference>
<feature type="region of interest" description="Disordered" evidence="10">
    <location>
        <begin position="153"/>
        <end position="191"/>
    </location>
</feature>
<dbReference type="PANTHER" id="PTHR33695:SF1">
    <property type="entry name" value="LIPOPROTEIN SIGNAL PEPTIDASE"/>
    <property type="match status" value="1"/>
</dbReference>
<feature type="transmembrane region" description="Helical" evidence="9">
    <location>
        <begin position="132"/>
        <end position="149"/>
    </location>
</feature>
<name>A0ABS6AEX5_9RHOB</name>
<comment type="catalytic activity">
    <reaction evidence="9">
        <text>Release of signal peptides from bacterial membrane prolipoproteins. Hydrolyzes -Xaa-Yaa-Zaa-|-(S,diacylglyceryl)Cys-, in which Xaa is hydrophobic (preferably Leu), and Yaa (Ala or Ser) and Zaa (Gly or Ala) have small, neutral side chains.</text>
        <dbReference type="EC" id="3.4.23.36"/>
    </reaction>
</comment>
<evidence type="ECO:0000256" key="7">
    <source>
        <dbReference type="ARBA" id="ARBA00022989"/>
    </source>
</evidence>
<organism evidence="11 12">
    <name type="scientific">Paracoccus marinaquae</name>
    <dbReference type="NCBI Taxonomy" id="2841926"/>
    <lineage>
        <taxon>Bacteria</taxon>
        <taxon>Pseudomonadati</taxon>
        <taxon>Pseudomonadota</taxon>
        <taxon>Alphaproteobacteria</taxon>
        <taxon>Rhodobacterales</taxon>
        <taxon>Paracoccaceae</taxon>
        <taxon>Paracoccus</taxon>
    </lineage>
</organism>
<dbReference type="EMBL" id="JAHKNG010000003">
    <property type="protein sequence ID" value="MBU3029143.1"/>
    <property type="molecule type" value="Genomic_DNA"/>
</dbReference>
<evidence type="ECO:0000256" key="3">
    <source>
        <dbReference type="ARBA" id="ARBA00022670"/>
    </source>
</evidence>
<keyword evidence="2 9" id="KW-1003">Cell membrane</keyword>
<evidence type="ECO:0000256" key="5">
    <source>
        <dbReference type="ARBA" id="ARBA00022750"/>
    </source>
</evidence>
<proteinExistence type="inferred from homology"/>
<comment type="subcellular location">
    <subcellularLocation>
        <location evidence="9">Cell membrane</location>
        <topology evidence="9">Multi-pass membrane protein</topology>
    </subcellularLocation>
</comment>